<organism evidence="13 14">
    <name type="scientific">Elliptochloris bilobata</name>
    <dbReference type="NCBI Taxonomy" id="381761"/>
    <lineage>
        <taxon>Eukaryota</taxon>
        <taxon>Viridiplantae</taxon>
        <taxon>Chlorophyta</taxon>
        <taxon>core chlorophytes</taxon>
        <taxon>Trebouxiophyceae</taxon>
        <taxon>Trebouxiophyceae incertae sedis</taxon>
        <taxon>Elliptochloris clade</taxon>
        <taxon>Elliptochloris</taxon>
    </lineage>
</organism>
<protein>
    <recommendedName>
        <fullName evidence="12">SAM-dependent MTase RsmB/NOP-type domain-containing protein</fullName>
    </recommendedName>
</protein>
<dbReference type="Pfam" id="PF25376">
    <property type="entry name" value="Pre-PUA_NSUN2"/>
    <property type="match status" value="1"/>
</dbReference>
<feature type="region of interest" description="Disordered" evidence="11">
    <location>
        <begin position="427"/>
        <end position="451"/>
    </location>
</feature>
<dbReference type="GO" id="GO:0030488">
    <property type="term" value="P:tRNA methylation"/>
    <property type="evidence" value="ECO:0007669"/>
    <property type="project" value="UniProtKB-ARBA"/>
</dbReference>
<evidence type="ECO:0000259" key="12">
    <source>
        <dbReference type="PROSITE" id="PS51686"/>
    </source>
</evidence>
<comment type="similarity">
    <text evidence="2 10">Belongs to the class I-like SAM-binding methyltransferase superfamily. RsmB/NOP family.</text>
</comment>
<dbReference type="InterPro" id="IPR029063">
    <property type="entry name" value="SAM-dependent_MTases_sf"/>
</dbReference>
<keyword evidence="7" id="KW-0819">tRNA processing</keyword>
<dbReference type="PROSITE" id="PS01153">
    <property type="entry name" value="NOL1_NOP2_SUN"/>
    <property type="match status" value="1"/>
</dbReference>
<comment type="caution">
    <text evidence="10">Lacks conserved residue(s) required for the propagation of feature annotation.</text>
</comment>
<keyword evidence="8 10" id="KW-0694">RNA-binding</keyword>
<dbReference type="FunFam" id="3.40.50.150:FF:000271">
    <property type="entry name" value="NOL1/NOP2/Sun family protein"/>
    <property type="match status" value="1"/>
</dbReference>
<feature type="binding site" evidence="10">
    <location>
        <position position="241"/>
    </location>
    <ligand>
        <name>S-adenosyl-L-methionine</name>
        <dbReference type="ChEBI" id="CHEBI:59789"/>
    </ligand>
</feature>
<dbReference type="PRINTS" id="PR02011">
    <property type="entry name" value="RCMTNCL1"/>
</dbReference>
<keyword evidence="3" id="KW-0820">tRNA-binding</keyword>
<name>A0AAW1QIF6_9CHLO</name>
<dbReference type="InterPro" id="IPR057285">
    <property type="entry name" value="Pre-PUA_NSUN2"/>
</dbReference>
<gene>
    <name evidence="13" type="ORF">WJX81_004428</name>
</gene>
<dbReference type="Pfam" id="PF01189">
    <property type="entry name" value="Methyltr_RsmB-F"/>
    <property type="match status" value="1"/>
</dbReference>
<dbReference type="EMBL" id="JALJOU010000108">
    <property type="protein sequence ID" value="KAK9821102.1"/>
    <property type="molecule type" value="Genomic_DNA"/>
</dbReference>
<keyword evidence="9" id="KW-0539">Nucleus</keyword>
<feature type="binding site" evidence="10">
    <location>
        <position position="214"/>
    </location>
    <ligand>
        <name>S-adenosyl-L-methionine</name>
        <dbReference type="ChEBI" id="CHEBI:59789"/>
    </ligand>
</feature>
<comment type="subcellular location">
    <subcellularLocation>
        <location evidence="1">Nucleus</location>
    </subcellularLocation>
</comment>
<evidence type="ECO:0000256" key="11">
    <source>
        <dbReference type="SAM" id="MobiDB-lite"/>
    </source>
</evidence>
<evidence type="ECO:0000256" key="1">
    <source>
        <dbReference type="ARBA" id="ARBA00004123"/>
    </source>
</evidence>
<dbReference type="Pfam" id="PF25378">
    <property type="entry name" value="PUA_NSUN2"/>
    <property type="match status" value="1"/>
</dbReference>
<dbReference type="PANTHER" id="PTHR22808:SF1">
    <property type="entry name" value="RNA CYTOSINE-C(5)-METHYLTRANSFERASE NSUN2-RELATED"/>
    <property type="match status" value="1"/>
</dbReference>
<dbReference type="InterPro" id="IPR049560">
    <property type="entry name" value="MeTrfase_RsmB-F_NOP2_cat"/>
</dbReference>
<keyword evidence="4 10" id="KW-0489">Methyltransferase</keyword>
<sequence length="900" mass="94887">MGRKYKGKRTQARDIKGKGSEPARYQDKRQRASNGVWHEPKLDNALFEDYYKAQNIVPQGEWDAFLTLLRTPLPTSFRINGSGKFAAGLRDHLENDFFSQFGSGPLVVDGEELAPPRALEWYPSRLAWQFAFSRTQLRKHPALAAIHEMVKRENEAGSITRQEVVSMVPALLLDVQPEHKVLDTCASPGSKTVQILEMLHHSTSLPSGFVVANDADAQRCNLLTHHTKRTCSPALVITNHDATLFPVIRNDQGEAIRFDRILCDVPCSGDGTMRKAPDIWRRWSPANGNGLHGLQVRITQHAARLLVPGGRMVYSTCSFNPVEDEAVVAEVLREAEGALELVDVSDSLPALRRVPGLRTWGVQAKEGFFASWDAAQAGGATRLLRSMLPPAPDATPPLERCMRVLPHHGDTGGFFIAVMRKTRDLPTPAPAQRAVPAAEKAQEPAFSDAGEPVGDAAYEEVKELADEAADATKTFAQAIYQQDIPVATEAAADSAACVEAVVALVGGSSAPAQSDAASAAGPAASSAQGPDTPKANGGPAQGPEPVGAAKRGAGGQRWRHIDPVLPFTDAEELATLADFYGWEAGTIPLGQQLITRSQPGVAQPKRLYFVNAGLRDLLTADTGGRLKVTSVGLKVLERQTAAATHDGRTTCAYRIAQEGLPLLLPHLTRQRISISAAEALRLVTEMGVPLPPELRIVTRDLPGTSGAAEKAEDEGDEAAGEPPAKKARVEGDTEGPQEGKSGKERKLRVPLSDEATLAQLVDVQGGCCVCVLRSGDATALGLESVEAVVPGAVAAHAPLAMACWRGRASLSVLVAKAECALLADKLGIAMAARAAALQASGAGAGEAASAQPLQATVAEVAAAVEKVKAAAAAGAGAAGTAAEGEQGAAAGNEQEEAMVL</sequence>
<feature type="compositionally biased region" description="Low complexity" evidence="11">
    <location>
        <begin position="511"/>
        <end position="531"/>
    </location>
</feature>
<dbReference type="GO" id="GO:0005634">
    <property type="term" value="C:nucleus"/>
    <property type="evidence" value="ECO:0007669"/>
    <property type="project" value="UniProtKB-SubCell"/>
</dbReference>
<evidence type="ECO:0000313" key="13">
    <source>
        <dbReference type="EMBL" id="KAK9821102.1"/>
    </source>
</evidence>
<dbReference type="AlphaFoldDB" id="A0AAW1QIF6"/>
<feature type="binding site" evidence="10">
    <location>
        <position position="264"/>
    </location>
    <ligand>
        <name>S-adenosyl-L-methionine</name>
        <dbReference type="ChEBI" id="CHEBI:59789"/>
    </ligand>
</feature>
<dbReference type="InterPro" id="IPR018314">
    <property type="entry name" value="RsmB/NOL1/NOP2-like_CS"/>
</dbReference>
<keyword evidence="6 10" id="KW-0949">S-adenosyl-L-methionine</keyword>
<dbReference type="PRINTS" id="PR02008">
    <property type="entry name" value="RCMTFAMILY"/>
</dbReference>
<evidence type="ECO:0000256" key="9">
    <source>
        <dbReference type="ARBA" id="ARBA00023242"/>
    </source>
</evidence>
<dbReference type="GO" id="GO:0000049">
    <property type="term" value="F:tRNA binding"/>
    <property type="evidence" value="ECO:0007669"/>
    <property type="project" value="UniProtKB-KW"/>
</dbReference>
<dbReference type="InterPro" id="IPR023270">
    <property type="entry name" value="RCMT_NCL1"/>
</dbReference>
<keyword evidence="5 10" id="KW-0808">Transferase</keyword>
<evidence type="ECO:0000256" key="6">
    <source>
        <dbReference type="ARBA" id="ARBA00022691"/>
    </source>
</evidence>
<comment type="caution">
    <text evidence="13">The sequence shown here is derived from an EMBL/GenBank/DDBJ whole genome shotgun (WGS) entry which is preliminary data.</text>
</comment>
<accession>A0AAW1QIF6</accession>
<dbReference type="Gene3D" id="3.40.50.150">
    <property type="entry name" value="Vaccinia Virus protein VP39"/>
    <property type="match status" value="1"/>
</dbReference>
<feature type="compositionally biased region" description="Basic residues" evidence="11">
    <location>
        <begin position="1"/>
        <end position="10"/>
    </location>
</feature>
<proteinExistence type="inferred from homology"/>
<feature type="region of interest" description="Disordered" evidence="11">
    <location>
        <begin position="511"/>
        <end position="555"/>
    </location>
</feature>
<feature type="region of interest" description="Disordered" evidence="11">
    <location>
        <begin position="1"/>
        <end position="34"/>
    </location>
</feature>
<evidence type="ECO:0000256" key="4">
    <source>
        <dbReference type="ARBA" id="ARBA00022603"/>
    </source>
</evidence>
<evidence type="ECO:0000313" key="14">
    <source>
        <dbReference type="Proteomes" id="UP001445335"/>
    </source>
</evidence>
<evidence type="ECO:0000256" key="3">
    <source>
        <dbReference type="ARBA" id="ARBA00022555"/>
    </source>
</evidence>
<evidence type="ECO:0000256" key="8">
    <source>
        <dbReference type="ARBA" id="ARBA00022884"/>
    </source>
</evidence>
<dbReference type="GO" id="GO:0016428">
    <property type="term" value="F:tRNA (cytidine-5-)-methyltransferase activity"/>
    <property type="evidence" value="ECO:0007669"/>
    <property type="project" value="InterPro"/>
</dbReference>
<dbReference type="InterPro" id="IPR023267">
    <property type="entry name" value="RCMT"/>
</dbReference>
<dbReference type="SUPFAM" id="SSF53335">
    <property type="entry name" value="S-adenosyl-L-methionine-dependent methyltransferases"/>
    <property type="match status" value="1"/>
</dbReference>
<keyword evidence="14" id="KW-1185">Reference proteome</keyword>
<feature type="region of interest" description="Disordered" evidence="11">
    <location>
        <begin position="705"/>
        <end position="748"/>
    </location>
</feature>
<evidence type="ECO:0000256" key="5">
    <source>
        <dbReference type="ARBA" id="ARBA00022679"/>
    </source>
</evidence>
<dbReference type="InterPro" id="IPR001678">
    <property type="entry name" value="MeTrfase_RsmB-F_NOP2_dom"/>
</dbReference>
<dbReference type="InterPro" id="IPR057286">
    <property type="entry name" value="PUA_NSUN2"/>
</dbReference>
<evidence type="ECO:0000256" key="7">
    <source>
        <dbReference type="ARBA" id="ARBA00022694"/>
    </source>
</evidence>
<evidence type="ECO:0000256" key="10">
    <source>
        <dbReference type="PROSITE-ProRule" id="PRU01023"/>
    </source>
</evidence>
<dbReference type="PROSITE" id="PS51686">
    <property type="entry name" value="SAM_MT_RSMB_NOP"/>
    <property type="match status" value="1"/>
</dbReference>
<feature type="compositionally biased region" description="Basic and acidic residues" evidence="11">
    <location>
        <begin position="11"/>
        <end position="30"/>
    </location>
</feature>
<evidence type="ECO:0000256" key="2">
    <source>
        <dbReference type="ARBA" id="ARBA00007494"/>
    </source>
</evidence>
<feature type="domain" description="SAM-dependent MTase RsmB/NOP-type" evidence="12">
    <location>
        <begin position="65"/>
        <end position="422"/>
    </location>
</feature>
<feature type="active site" description="Nucleophile" evidence="10">
    <location>
        <position position="317"/>
    </location>
</feature>
<dbReference type="Proteomes" id="UP001445335">
    <property type="component" value="Unassembled WGS sequence"/>
</dbReference>
<reference evidence="13 14" key="1">
    <citation type="journal article" date="2024" name="Nat. Commun.">
        <title>Phylogenomics reveals the evolutionary origins of lichenization in chlorophyte algae.</title>
        <authorList>
            <person name="Puginier C."/>
            <person name="Libourel C."/>
            <person name="Otte J."/>
            <person name="Skaloud P."/>
            <person name="Haon M."/>
            <person name="Grisel S."/>
            <person name="Petersen M."/>
            <person name="Berrin J.G."/>
            <person name="Delaux P.M."/>
            <person name="Dal Grande F."/>
            <person name="Keller J."/>
        </authorList>
    </citation>
    <scope>NUCLEOTIDE SEQUENCE [LARGE SCALE GENOMIC DNA]</scope>
    <source>
        <strain evidence="13 14">SAG 245.80</strain>
    </source>
</reference>
<dbReference type="PANTHER" id="PTHR22808">
    <property type="entry name" value="NCL1 YEAST -RELATED NOL1/NOP2/FMU SUN DOMAIN-CONTAINING"/>
    <property type="match status" value="1"/>
</dbReference>